<protein>
    <submittedName>
        <fullName evidence="1">Pyruvate kinase</fullName>
    </submittedName>
</protein>
<evidence type="ECO:0000313" key="1">
    <source>
        <dbReference type="EMBL" id="MBD8501225.1"/>
    </source>
</evidence>
<dbReference type="RefSeq" id="WP_192027428.1">
    <property type="nucleotide sequence ID" value="NZ_JACYTN010000045.1"/>
</dbReference>
<dbReference type="Proteomes" id="UP000634529">
    <property type="component" value="Unassembled WGS sequence"/>
</dbReference>
<organism evidence="1 2">
    <name type="scientific">Paenibacillus arenosi</name>
    <dbReference type="NCBI Taxonomy" id="2774142"/>
    <lineage>
        <taxon>Bacteria</taxon>
        <taxon>Bacillati</taxon>
        <taxon>Bacillota</taxon>
        <taxon>Bacilli</taxon>
        <taxon>Bacillales</taxon>
        <taxon>Paenibacillaceae</taxon>
        <taxon>Paenibacillus</taxon>
    </lineage>
</organism>
<keyword evidence="1" id="KW-0808">Transferase</keyword>
<name>A0ABR9B4E9_9BACL</name>
<proteinExistence type="predicted"/>
<reference evidence="1 2" key="1">
    <citation type="submission" date="2020-09" db="EMBL/GenBank/DDBJ databases">
        <title>Paenibacillus sp. CAU 1523 isolated from sand of Haeundae Beach.</title>
        <authorList>
            <person name="Kim W."/>
        </authorList>
    </citation>
    <scope>NUCLEOTIDE SEQUENCE [LARGE SCALE GENOMIC DNA]</scope>
    <source>
        <strain evidence="1 2">CAU 1523</strain>
    </source>
</reference>
<accession>A0ABR9B4E9</accession>
<dbReference type="GO" id="GO:0016301">
    <property type="term" value="F:kinase activity"/>
    <property type="evidence" value="ECO:0007669"/>
    <property type="project" value="UniProtKB-KW"/>
</dbReference>
<keyword evidence="1" id="KW-0670">Pyruvate</keyword>
<comment type="caution">
    <text evidence="1">The sequence shown here is derived from an EMBL/GenBank/DDBJ whole genome shotgun (WGS) entry which is preliminary data.</text>
</comment>
<sequence>MNIDKLYRAYLALKVPNPFTLDDIDKRLKERYKAKEVDVNCFADLAKDPCANFKDAVKAYKFRDKAVIEEIFKFNDETGAFLGRNYLKNNLIIESKDGTYMSAATCQGGSGLLMCELRVFGGIEKEQQVVGNQDFEYYLKCLYLAGYIQFENDSYYEVACQRMRMNRDKSKIDIF</sequence>
<gene>
    <name evidence="1" type="ORF">IFO66_23405</name>
</gene>
<dbReference type="EMBL" id="JACYTN010000045">
    <property type="protein sequence ID" value="MBD8501225.1"/>
    <property type="molecule type" value="Genomic_DNA"/>
</dbReference>
<keyword evidence="2" id="KW-1185">Reference proteome</keyword>
<keyword evidence="1" id="KW-0418">Kinase</keyword>
<evidence type="ECO:0000313" key="2">
    <source>
        <dbReference type="Proteomes" id="UP000634529"/>
    </source>
</evidence>